<evidence type="ECO:0000313" key="2">
    <source>
        <dbReference type="Proteomes" id="UP001150603"/>
    </source>
</evidence>
<keyword evidence="2" id="KW-1185">Reference proteome</keyword>
<sequence>MSGLAASRQYCSANCKSPTLKTKMLNAWRCRPSLPNTSARSSNSPSSGSLASARSGE</sequence>
<organism evidence="1 2">
    <name type="scientific">Linderina macrospora</name>
    <dbReference type="NCBI Taxonomy" id="4868"/>
    <lineage>
        <taxon>Eukaryota</taxon>
        <taxon>Fungi</taxon>
        <taxon>Fungi incertae sedis</taxon>
        <taxon>Zoopagomycota</taxon>
        <taxon>Kickxellomycotina</taxon>
        <taxon>Kickxellomycetes</taxon>
        <taxon>Kickxellales</taxon>
        <taxon>Kickxellaceae</taxon>
        <taxon>Linderina</taxon>
    </lineage>
</organism>
<protein>
    <submittedName>
        <fullName evidence="1">Uncharacterized protein</fullName>
    </submittedName>
</protein>
<proteinExistence type="predicted"/>
<gene>
    <name evidence="1" type="ORF">FBU59_006132</name>
</gene>
<evidence type="ECO:0000313" key="1">
    <source>
        <dbReference type="EMBL" id="KAJ1933140.1"/>
    </source>
</evidence>
<reference evidence="1" key="1">
    <citation type="submission" date="2022-07" db="EMBL/GenBank/DDBJ databases">
        <title>Phylogenomic reconstructions and comparative analyses of Kickxellomycotina fungi.</title>
        <authorList>
            <person name="Reynolds N.K."/>
            <person name="Stajich J.E."/>
            <person name="Barry K."/>
            <person name="Grigoriev I.V."/>
            <person name="Crous P."/>
            <person name="Smith M.E."/>
        </authorList>
    </citation>
    <scope>NUCLEOTIDE SEQUENCE</scope>
    <source>
        <strain evidence="1">NRRL 5244</strain>
    </source>
</reference>
<comment type="caution">
    <text evidence="1">The sequence shown here is derived from an EMBL/GenBank/DDBJ whole genome shotgun (WGS) entry which is preliminary data.</text>
</comment>
<dbReference type="EMBL" id="JANBPW010005201">
    <property type="protein sequence ID" value="KAJ1933140.1"/>
    <property type="molecule type" value="Genomic_DNA"/>
</dbReference>
<name>A0ACC1J0U8_9FUNG</name>
<accession>A0ACC1J0U8</accession>
<dbReference type="Proteomes" id="UP001150603">
    <property type="component" value="Unassembled WGS sequence"/>
</dbReference>